<reference evidence="3 4" key="1">
    <citation type="journal article" date="2024" name="Nat. Commun.">
        <title>Phylogenomics reveals the evolutionary origins of lichenization in chlorophyte algae.</title>
        <authorList>
            <person name="Puginier C."/>
            <person name="Libourel C."/>
            <person name="Otte J."/>
            <person name="Skaloud P."/>
            <person name="Haon M."/>
            <person name="Grisel S."/>
            <person name="Petersen M."/>
            <person name="Berrin J.G."/>
            <person name="Delaux P.M."/>
            <person name="Dal Grande F."/>
            <person name="Keller J."/>
        </authorList>
    </citation>
    <scope>NUCLEOTIDE SEQUENCE [LARGE SCALE GENOMIC DNA]</scope>
    <source>
        <strain evidence="3 4">SAG 245.80</strain>
    </source>
</reference>
<dbReference type="EMBL" id="JALJOU010000027">
    <property type="protein sequence ID" value="KAK9835967.1"/>
    <property type="molecule type" value="Genomic_DNA"/>
</dbReference>
<dbReference type="PANTHER" id="PTHR43798">
    <property type="entry name" value="MONOACYLGLYCEROL LIPASE"/>
    <property type="match status" value="1"/>
</dbReference>
<organism evidence="3 4">
    <name type="scientific">Elliptochloris bilobata</name>
    <dbReference type="NCBI Taxonomy" id="381761"/>
    <lineage>
        <taxon>Eukaryota</taxon>
        <taxon>Viridiplantae</taxon>
        <taxon>Chlorophyta</taxon>
        <taxon>core chlorophytes</taxon>
        <taxon>Trebouxiophyceae</taxon>
        <taxon>Trebouxiophyceae incertae sedis</taxon>
        <taxon>Elliptochloris clade</taxon>
        <taxon>Elliptochloris</taxon>
    </lineage>
</organism>
<proteinExistence type="predicted"/>
<dbReference type="GO" id="GO:0016787">
    <property type="term" value="F:hydrolase activity"/>
    <property type="evidence" value="ECO:0007669"/>
    <property type="project" value="UniProtKB-KW"/>
</dbReference>
<feature type="domain" description="AB hydrolase-1" evidence="2">
    <location>
        <begin position="28"/>
        <end position="263"/>
    </location>
</feature>
<dbReference type="GO" id="GO:0016020">
    <property type="term" value="C:membrane"/>
    <property type="evidence" value="ECO:0007669"/>
    <property type="project" value="TreeGrafter"/>
</dbReference>
<keyword evidence="4" id="KW-1185">Reference proteome</keyword>
<dbReference type="InterPro" id="IPR000073">
    <property type="entry name" value="AB_hydrolase_1"/>
</dbReference>
<dbReference type="InterPro" id="IPR050266">
    <property type="entry name" value="AB_hydrolase_sf"/>
</dbReference>
<sequence length="286" mass="31801">MNAEKKEAFITTNDGVKVAYQCFGSEGPVVVLLHGWSGSRHYYDRNTHEIGKSCRVYAVDLRFHGSSGRPEWGYHVARLAADLHDLLQILDLWDATVVGSSMGASVIWAYIELFGHQHLGKLVFVDQTPLQNNAEDWRLGSLGCYDAASLARLQTTLRLDFGAVARGNLAACLARPLDASIQRALCDETRRACPDALSRLMADHTQLDWRPMLPRIRVPCLNLIGRQSAVFPWQGTEVVGRLVPACRTVVFENCGHWLYLEQPQTFNKLVAEFAQDGLSSVTFGSV</sequence>
<evidence type="ECO:0000313" key="3">
    <source>
        <dbReference type="EMBL" id="KAK9835967.1"/>
    </source>
</evidence>
<dbReference type="Pfam" id="PF00561">
    <property type="entry name" value="Abhydrolase_1"/>
    <property type="match status" value="1"/>
</dbReference>
<comment type="caution">
    <text evidence="3">The sequence shown here is derived from an EMBL/GenBank/DDBJ whole genome shotgun (WGS) entry which is preliminary data.</text>
</comment>
<dbReference type="AlphaFoldDB" id="A0AAW1RRK0"/>
<dbReference type="SUPFAM" id="SSF53474">
    <property type="entry name" value="alpha/beta-Hydrolases"/>
    <property type="match status" value="1"/>
</dbReference>
<dbReference type="Gene3D" id="3.40.50.1820">
    <property type="entry name" value="alpha/beta hydrolase"/>
    <property type="match status" value="1"/>
</dbReference>
<keyword evidence="1" id="KW-0378">Hydrolase</keyword>
<evidence type="ECO:0000256" key="1">
    <source>
        <dbReference type="ARBA" id="ARBA00022801"/>
    </source>
</evidence>
<name>A0AAW1RRK0_9CHLO</name>
<evidence type="ECO:0000259" key="2">
    <source>
        <dbReference type="Pfam" id="PF00561"/>
    </source>
</evidence>
<dbReference type="Proteomes" id="UP001445335">
    <property type="component" value="Unassembled WGS sequence"/>
</dbReference>
<evidence type="ECO:0000313" key="4">
    <source>
        <dbReference type="Proteomes" id="UP001445335"/>
    </source>
</evidence>
<dbReference type="PANTHER" id="PTHR43798:SF31">
    <property type="entry name" value="AB HYDROLASE SUPERFAMILY PROTEIN YCLE"/>
    <property type="match status" value="1"/>
</dbReference>
<accession>A0AAW1RRK0</accession>
<dbReference type="InterPro" id="IPR029058">
    <property type="entry name" value="AB_hydrolase_fold"/>
</dbReference>
<protein>
    <recommendedName>
        <fullName evidence="2">AB hydrolase-1 domain-containing protein</fullName>
    </recommendedName>
</protein>
<gene>
    <name evidence="3" type="ORF">WJX81_002235</name>
</gene>